<evidence type="ECO:0000259" key="3">
    <source>
        <dbReference type="SMART" id="SM01007"/>
    </source>
</evidence>
<accession>A0A5R8ZXP5</accession>
<dbReference type="EMBL" id="VAWA01000031">
    <property type="protein sequence ID" value="TLP71213.1"/>
    <property type="molecule type" value="Genomic_DNA"/>
</dbReference>
<dbReference type="InterPro" id="IPR036409">
    <property type="entry name" value="Aldolase_II/adducin_N_sf"/>
</dbReference>
<dbReference type="InterPro" id="IPR001303">
    <property type="entry name" value="Aldolase_II/adducin_N"/>
</dbReference>
<protein>
    <submittedName>
        <fullName evidence="4">Class II aldolase/adducin family protein</fullName>
    </submittedName>
</protein>
<evidence type="ECO:0000256" key="2">
    <source>
        <dbReference type="ARBA" id="ARBA00023239"/>
    </source>
</evidence>
<dbReference type="GO" id="GO:0019323">
    <property type="term" value="P:pentose catabolic process"/>
    <property type="evidence" value="ECO:0007669"/>
    <property type="project" value="TreeGrafter"/>
</dbReference>
<dbReference type="AlphaFoldDB" id="A0A5R8ZXP5"/>
<feature type="domain" description="Class II aldolase/adducin N-terminal" evidence="3">
    <location>
        <begin position="16"/>
        <end position="200"/>
    </location>
</feature>
<proteinExistence type="predicted"/>
<dbReference type="Gene3D" id="3.40.225.10">
    <property type="entry name" value="Class II aldolase/adducin N-terminal domain"/>
    <property type="match status" value="1"/>
</dbReference>
<dbReference type="GO" id="GO:0046872">
    <property type="term" value="F:metal ion binding"/>
    <property type="evidence" value="ECO:0007669"/>
    <property type="project" value="UniProtKB-KW"/>
</dbReference>
<name>A0A5R8ZXP5_9MICC</name>
<evidence type="ECO:0000313" key="4">
    <source>
        <dbReference type="EMBL" id="TLP71213.1"/>
    </source>
</evidence>
<dbReference type="Proteomes" id="UP000306544">
    <property type="component" value="Unassembled WGS sequence"/>
</dbReference>
<dbReference type="PANTHER" id="PTHR22789:SF0">
    <property type="entry name" value="3-OXO-TETRONATE 4-PHOSPHATE DECARBOXYLASE-RELATED"/>
    <property type="match status" value="1"/>
</dbReference>
<keyword evidence="1" id="KW-0479">Metal-binding</keyword>
<keyword evidence="5" id="KW-1185">Reference proteome</keyword>
<dbReference type="RefSeq" id="WP_138171238.1">
    <property type="nucleotide sequence ID" value="NZ_VAWA01000031.1"/>
</dbReference>
<keyword evidence="2" id="KW-0456">Lyase</keyword>
<sequence length="244" mass="26934">MSYEEQLNTDAHNSKKLLVNANHILYAQGVLDAFGHVSMRCGPDSEAFYLSRNIAPALVQAEDVQVFDLEGVTTDTRRPYLERYIHAAIYRARPDVGAVVHSHSLNVIPYTVAEQPLRPIMHMAGFLGEEVPVFEIRERSGQETDLLIRNNVQGDELADALGKNSTVLLMRGHGSVATGKDVKEAVFNAIYTEVNAEIQARSESLGRPVYLTPGEAKAAKETNASQIDRAWAFWLSNAVGHPHV</sequence>
<dbReference type="PANTHER" id="PTHR22789">
    <property type="entry name" value="FUCULOSE PHOSPHATE ALDOLASE"/>
    <property type="match status" value="1"/>
</dbReference>
<gene>
    <name evidence="4" type="ORF">FEF27_12620</name>
</gene>
<organism evidence="4 5">
    <name type="scientific">Nesterenkonia sphaerica</name>
    <dbReference type="NCBI Taxonomy" id="1804988"/>
    <lineage>
        <taxon>Bacteria</taxon>
        <taxon>Bacillati</taxon>
        <taxon>Actinomycetota</taxon>
        <taxon>Actinomycetes</taxon>
        <taxon>Micrococcales</taxon>
        <taxon>Micrococcaceae</taxon>
        <taxon>Nesterenkonia</taxon>
    </lineage>
</organism>
<dbReference type="SUPFAM" id="SSF53639">
    <property type="entry name" value="AraD/HMP-PK domain-like"/>
    <property type="match status" value="1"/>
</dbReference>
<comment type="caution">
    <text evidence="4">The sequence shown here is derived from an EMBL/GenBank/DDBJ whole genome shotgun (WGS) entry which is preliminary data.</text>
</comment>
<evidence type="ECO:0000256" key="1">
    <source>
        <dbReference type="ARBA" id="ARBA00022723"/>
    </source>
</evidence>
<dbReference type="SMART" id="SM01007">
    <property type="entry name" value="Aldolase_II"/>
    <property type="match status" value="1"/>
</dbReference>
<dbReference type="Pfam" id="PF00596">
    <property type="entry name" value="Aldolase_II"/>
    <property type="match status" value="1"/>
</dbReference>
<dbReference type="InterPro" id="IPR050197">
    <property type="entry name" value="Aldolase_class_II_sugar_metab"/>
</dbReference>
<dbReference type="GO" id="GO:0005829">
    <property type="term" value="C:cytosol"/>
    <property type="evidence" value="ECO:0007669"/>
    <property type="project" value="TreeGrafter"/>
</dbReference>
<dbReference type="GO" id="GO:0016832">
    <property type="term" value="F:aldehyde-lyase activity"/>
    <property type="evidence" value="ECO:0007669"/>
    <property type="project" value="TreeGrafter"/>
</dbReference>
<evidence type="ECO:0000313" key="5">
    <source>
        <dbReference type="Proteomes" id="UP000306544"/>
    </source>
</evidence>
<reference evidence="4 5" key="1">
    <citation type="submission" date="2019-05" db="EMBL/GenBank/DDBJ databases">
        <title>Nesterenkonia sp. GY239, isolated from the Southern Atlantic Ocean.</title>
        <authorList>
            <person name="Zhang G."/>
        </authorList>
    </citation>
    <scope>NUCLEOTIDE SEQUENCE [LARGE SCALE GENOMIC DNA]</scope>
    <source>
        <strain evidence="4 5">GY239</strain>
    </source>
</reference>
<dbReference type="OrthoDB" id="9786287at2"/>